<evidence type="ECO:0000313" key="3">
    <source>
        <dbReference type="Proteomes" id="UP000747399"/>
    </source>
</evidence>
<sequence>MSILGPNDRRPEVQLHGSTVAHLRTWGTEYVDEYSAPKLAEGVPAVREQMETINAHVRSLQAAHSHMQTATEQLPNGFPPASTLRHPGDPPIGTLTRGSGAVTSVKDSVLYGQEQTWAHWRVAVDGKPQDTRRKYRGVG</sequence>
<dbReference type="EMBL" id="BNCO01000005">
    <property type="protein sequence ID" value="GIL47895.1"/>
    <property type="molecule type" value="Genomic_DNA"/>
</dbReference>
<gene>
    <name evidence="2" type="ORF">Vafri_4512</name>
</gene>
<name>A0A8J4AVN1_9CHLO</name>
<accession>A0A8J4AVN1</accession>
<keyword evidence="3" id="KW-1185">Reference proteome</keyword>
<proteinExistence type="predicted"/>
<organism evidence="2 3">
    <name type="scientific">Volvox africanus</name>
    <dbReference type="NCBI Taxonomy" id="51714"/>
    <lineage>
        <taxon>Eukaryota</taxon>
        <taxon>Viridiplantae</taxon>
        <taxon>Chlorophyta</taxon>
        <taxon>core chlorophytes</taxon>
        <taxon>Chlorophyceae</taxon>
        <taxon>CS clade</taxon>
        <taxon>Chlamydomonadales</taxon>
        <taxon>Volvocaceae</taxon>
        <taxon>Volvox</taxon>
    </lineage>
</organism>
<reference evidence="2" key="1">
    <citation type="journal article" date="2021" name="Proc. Natl. Acad. Sci. U.S.A.">
        <title>Three genomes in the algal genus Volvox reveal the fate of a haploid sex-determining region after a transition to homothallism.</title>
        <authorList>
            <person name="Yamamoto K."/>
            <person name="Hamaji T."/>
            <person name="Kawai-Toyooka H."/>
            <person name="Matsuzaki R."/>
            <person name="Takahashi F."/>
            <person name="Nishimura Y."/>
            <person name="Kawachi M."/>
            <person name="Noguchi H."/>
            <person name="Minakuchi Y."/>
            <person name="Umen J.G."/>
            <person name="Toyoda A."/>
            <person name="Nozaki H."/>
        </authorList>
    </citation>
    <scope>NUCLEOTIDE SEQUENCE</scope>
    <source>
        <strain evidence="2">NIES-3780</strain>
    </source>
</reference>
<dbReference type="Proteomes" id="UP000747399">
    <property type="component" value="Unassembled WGS sequence"/>
</dbReference>
<evidence type="ECO:0000313" key="2">
    <source>
        <dbReference type="EMBL" id="GIL47895.1"/>
    </source>
</evidence>
<protein>
    <submittedName>
        <fullName evidence="2">Uncharacterized protein</fullName>
    </submittedName>
</protein>
<comment type="caution">
    <text evidence="2">The sequence shown here is derived from an EMBL/GenBank/DDBJ whole genome shotgun (WGS) entry which is preliminary data.</text>
</comment>
<evidence type="ECO:0000256" key="1">
    <source>
        <dbReference type="SAM" id="MobiDB-lite"/>
    </source>
</evidence>
<feature type="region of interest" description="Disordered" evidence="1">
    <location>
        <begin position="61"/>
        <end position="99"/>
    </location>
</feature>
<dbReference type="AlphaFoldDB" id="A0A8J4AVN1"/>